<evidence type="ECO:0000313" key="3">
    <source>
        <dbReference type="EMBL" id="GCE22730.1"/>
    </source>
</evidence>
<evidence type="ECO:0000313" key="4">
    <source>
        <dbReference type="Proteomes" id="UP000287188"/>
    </source>
</evidence>
<dbReference type="PANTHER" id="PTHR43252">
    <property type="entry name" value="TRANSCRIPTIONAL REGULATOR YQJI"/>
    <property type="match status" value="1"/>
</dbReference>
<organism evidence="3 4">
    <name type="scientific">Dictyobacter kobayashii</name>
    <dbReference type="NCBI Taxonomy" id="2014872"/>
    <lineage>
        <taxon>Bacteria</taxon>
        <taxon>Bacillati</taxon>
        <taxon>Chloroflexota</taxon>
        <taxon>Ktedonobacteria</taxon>
        <taxon>Ktedonobacterales</taxon>
        <taxon>Dictyobacteraceae</taxon>
        <taxon>Dictyobacter</taxon>
    </lineage>
</organism>
<dbReference type="InterPro" id="IPR005149">
    <property type="entry name" value="Tscrpt_reg_PadR_N"/>
</dbReference>
<dbReference type="AlphaFoldDB" id="A0A402AUD0"/>
<dbReference type="InterPro" id="IPR018309">
    <property type="entry name" value="Tscrpt_reg_PadR_C"/>
</dbReference>
<dbReference type="SUPFAM" id="SSF46785">
    <property type="entry name" value="Winged helix' DNA-binding domain"/>
    <property type="match status" value="1"/>
</dbReference>
<evidence type="ECO:0000259" key="1">
    <source>
        <dbReference type="Pfam" id="PF03551"/>
    </source>
</evidence>
<dbReference type="InterPro" id="IPR036388">
    <property type="entry name" value="WH-like_DNA-bd_sf"/>
</dbReference>
<sequence length="177" mass="20780">MYSDILILMMLRAQPQHGYELKKSVQRVLGQSISLNNKVLYPALRRFEDMGAVLRQVEHQEGKPDRHIYHLTDRGMEVLDALLREYTPESLSDDAEFMVRVAFFESLEPEVCIDILTLRAQSVEKHLAHMRAMKLATDEADEHPYARRMLLFQLQQLQNELTWIDTLKQEFTARLDH</sequence>
<dbReference type="InterPro" id="IPR036390">
    <property type="entry name" value="WH_DNA-bd_sf"/>
</dbReference>
<dbReference type="Pfam" id="PF03551">
    <property type="entry name" value="PadR"/>
    <property type="match status" value="1"/>
</dbReference>
<dbReference type="RefSeq" id="WP_161977825.1">
    <property type="nucleotide sequence ID" value="NZ_BIFS01000002.1"/>
</dbReference>
<name>A0A402AUD0_9CHLR</name>
<comment type="caution">
    <text evidence="3">The sequence shown here is derived from an EMBL/GenBank/DDBJ whole genome shotgun (WGS) entry which is preliminary data.</text>
</comment>
<reference evidence="4" key="1">
    <citation type="submission" date="2018-12" db="EMBL/GenBank/DDBJ databases">
        <title>Tengunoibacter tsumagoiensis gen. nov., sp. nov., Dictyobacter kobayashii sp. nov., D. alpinus sp. nov., and D. joshuensis sp. nov. and description of Dictyobacteraceae fam. nov. within the order Ktedonobacterales isolated from Tengu-no-mugimeshi.</title>
        <authorList>
            <person name="Wang C.M."/>
            <person name="Zheng Y."/>
            <person name="Sakai Y."/>
            <person name="Toyoda A."/>
            <person name="Minakuchi Y."/>
            <person name="Abe K."/>
            <person name="Yokota A."/>
            <person name="Yabe S."/>
        </authorList>
    </citation>
    <scope>NUCLEOTIDE SEQUENCE [LARGE SCALE GENOMIC DNA]</scope>
    <source>
        <strain evidence="4">Uno11</strain>
    </source>
</reference>
<gene>
    <name evidence="3" type="ORF">KDK_65300</name>
</gene>
<accession>A0A402AUD0</accession>
<proteinExistence type="predicted"/>
<evidence type="ECO:0000259" key="2">
    <source>
        <dbReference type="Pfam" id="PF10400"/>
    </source>
</evidence>
<dbReference type="Proteomes" id="UP000287188">
    <property type="component" value="Unassembled WGS sequence"/>
</dbReference>
<feature type="domain" description="Transcription regulator PadR C-terminal" evidence="2">
    <location>
        <begin position="96"/>
        <end position="168"/>
    </location>
</feature>
<protein>
    <submittedName>
        <fullName evidence="3">PadR family transcriptional regulator</fullName>
    </submittedName>
</protein>
<dbReference type="Pfam" id="PF10400">
    <property type="entry name" value="Vir_act_alpha_C"/>
    <property type="match status" value="1"/>
</dbReference>
<keyword evidence="4" id="KW-1185">Reference proteome</keyword>
<dbReference type="Gene3D" id="1.10.10.10">
    <property type="entry name" value="Winged helix-like DNA-binding domain superfamily/Winged helix DNA-binding domain"/>
    <property type="match status" value="1"/>
</dbReference>
<feature type="domain" description="Transcription regulator PadR N-terminal" evidence="1">
    <location>
        <begin position="7"/>
        <end position="80"/>
    </location>
</feature>
<dbReference type="EMBL" id="BIFS01000002">
    <property type="protein sequence ID" value="GCE22730.1"/>
    <property type="molecule type" value="Genomic_DNA"/>
</dbReference>
<dbReference type="PANTHER" id="PTHR43252:SF6">
    <property type="entry name" value="NEGATIVE TRANSCRIPTION REGULATOR PADR"/>
    <property type="match status" value="1"/>
</dbReference>